<dbReference type="EMBL" id="AABEKN010000006">
    <property type="protein sequence ID" value="EAG9354866.1"/>
    <property type="molecule type" value="Genomic_DNA"/>
</dbReference>
<evidence type="ECO:0000256" key="1">
    <source>
        <dbReference type="ARBA" id="ARBA00022612"/>
    </source>
</evidence>
<dbReference type="Pfam" id="PF10145">
    <property type="entry name" value="PhageMin_Tail"/>
    <property type="match status" value="1"/>
</dbReference>
<dbReference type="NCBIfam" id="TIGR01760">
    <property type="entry name" value="tape_meas_TP901"/>
    <property type="match status" value="1"/>
</dbReference>
<protein>
    <submittedName>
        <fullName evidence="3">Phage tail tape measure protein</fullName>
    </submittedName>
</protein>
<proteinExistence type="predicted"/>
<dbReference type="RefSeq" id="WP_070033935.1">
    <property type="nucleotide sequence ID" value="NZ_CP090057.1"/>
</dbReference>
<organism evidence="3 4">
    <name type="scientific">Listeria monocytogenes</name>
    <dbReference type="NCBI Taxonomy" id="1639"/>
    <lineage>
        <taxon>Bacteria</taxon>
        <taxon>Bacillati</taxon>
        <taxon>Bacillota</taxon>
        <taxon>Bacilli</taxon>
        <taxon>Bacillales</taxon>
        <taxon>Listeriaceae</taxon>
        <taxon>Listeria</taxon>
    </lineage>
</organism>
<gene>
    <name evidence="3" type="ORF">CW895_13795</name>
</gene>
<dbReference type="Proteomes" id="UP000524387">
    <property type="component" value="Unassembled WGS sequence"/>
</dbReference>
<dbReference type="InterPro" id="IPR010090">
    <property type="entry name" value="Phage_tape_meas"/>
</dbReference>
<evidence type="ECO:0000313" key="3">
    <source>
        <dbReference type="EMBL" id="EAG9354866.1"/>
    </source>
</evidence>
<comment type="caution">
    <text evidence="3">The sequence shown here is derived from an EMBL/GenBank/DDBJ whole genome shotgun (WGS) entry which is preliminary data.</text>
</comment>
<accession>A0A823J7U5</accession>
<sequence length="1264" mass="137130">MASDIGHLAASVSLNIDPFQRSIKTLEAQQKALKATLKASDAAFLGTGNSAQNLGSKYAILTAQTKTQQAIVQRLKQDYETKANVVKNSSNATEMEIKAAIKAERAYKLAESTLSTYNRSLQKTEGQLRIQNSAFYRAGSQIEAYGKKLQTGSQKVIDSGKRMSMAVSMPVGVALGIATNAAVSFSSEIQKMSSLLDDGHVSAGDLQKQLEKLGDASKSWSMKYGVSTNEINNGMEEVIKKGYTYEQTLGAMPSIMDATVASGDEFNDVMHVSTSVLEQFGLKTEDTAGTLKNTQRVTDSLTFVANKTAAGFSDIGLAMEYVGPVSHSLNMSLEETSSAIGLMSNNGIEGEKAGTSLRGALSKLLKPSKQNIEGFNKLGISVKDFQNGTLDLPTILDKIKNNTKGWNDEQRSSAIALAFGTEAQTGMNVLVAQGGDALRNLTKETKNSTGYTQKLVESQGNTPQKKVQKFKESLHVLAITMGEKLLPVVTPLIDKGTDLVNKFASMDSGTQHNILHMALLAAAIGPVASIIGSVGRVTGSVTSGVGILTKGIGLLSGGSIKTKSSLSTLENGLGSVVKGAGSAEGAVGLFGAALNPVGLAVVGVGATLALGWGAWELWGKKAYESSKRTQRWGTDVGEAADKSLTKFEGFSTDAKSAVDLFANGATGDADKIKKAFQSMANEITSNTDKAFKDLENTYNNESPAIQKILEDDYNNAKAKSKKIKDDVGAQTKTINDIYSNAAKNHRYLSSDESKMVNNIYRAMQQEEIESLNISGKKKRQLLQTMNGDVEGLNKNALTEQNNYFAKSTQAVIKSFDKRKANIKKQYENDEISQKARDDALTALEKERNDKAFASASAWVRVQRKLYEENGTDSATAEQNIKRGLEDMGLSYDKYTEKALAASKKVYEANKFISDGVSKADLAWNGLILDPKTGKVRTNLPQFIKDATKTKEGWDNLQFIIKNAQLTTDAKKTIATALVENGKWNQLDFKEQDALLTTNSQQQMHRVMVDNGTWNNLSYDEQKALLNTNSSATAVKFMKTYGIWQGLTPKEKNLVLNTTAYKATEDLINAIKEWDKIKPRDQKILTLSYRTNGKAPSGMQQMNAVGTNDFRGGLTILGDGAKREPFLTPGGYFGISPNTPTAPLALPKGTKIWSSMARFNAHKIFAKSRLSNVISHLTPQLNSPSFLSNIIPGQNNVMDKDAVSERHIAVLEENNKKQDTIIAKLAKLVEKNVTLDLDKLEKSTSERGAKRAMRDAYAEGRAYDW</sequence>
<reference evidence="3 4" key="1">
    <citation type="submission" date="2019-04" db="EMBL/GenBank/DDBJ databases">
        <authorList>
            <consortium name="GenomeTrakr network: Whole genome sequencing for foodborne pathogen traceback"/>
        </authorList>
    </citation>
    <scope>NUCLEOTIDE SEQUENCE [LARGE SCALE GENOMIC DNA]</scope>
    <source>
        <strain evidence="3 4">CFSAN072502</strain>
    </source>
</reference>
<feature type="domain" description="Phage tail tape measure protein" evidence="2">
    <location>
        <begin position="215"/>
        <end position="420"/>
    </location>
</feature>
<keyword evidence="1" id="KW-1188">Viral release from host cell</keyword>
<dbReference type="PANTHER" id="PTHR37813:SF1">
    <property type="entry name" value="FELS-2 PROPHAGE PROTEIN"/>
    <property type="match status" value="1"/>
</dbReference>
<evidence type="ECO:0000313" key="4">
    <source>
        <dbReference type="Proteomes" id="UP000524387"/>
    </source>
</evidence>
<name>A0A823J7U5_LISMN</name>
<dbReference type="AlphaFoldDB" id="A0A823J7U5"/>
<evidence type="ECO:0000259" key="2">
    <source>
        <dbReference type="Pfam" id="PF10145"/>
    </source>
</evidence>
<dbReference type="PANTHER" id="PTHR37813">
    <property type="entry name" value="FELS-2 PROPHAGE PROTEIN"/>
    <property type="match status" value="1"/>
</dbReference>